<feature type="domain" description="Pyridine nucleotide-disulphide oxidoreductase dimerisation" evidence="6">
    <location>
        <begin position="420"/>
        <end position="525"/>
    </location>
</feature>
<evidence type="ECO:0000256" key="3">
    <source>
        <dbReference type="ARBA" id="ARBA00022827"/>
    </source>
</evidence>
<feature type="binding site" evidence="4">
    <location>
        <position position="385"/>
    </location>
    <ligand>
        <name>FAD</name>
        <dbReference type="ChEBI" id="CHEBI:57692"/>
    </ligand>
</feature>
<comment type="cofactor">
    <cofactor evidence="4">
        <name>FAD</name>
        <dbReference type="ChEBI" id="CHEBI:57692"/>
    </cofactor>
    <text evidence="4">Binds 1 FAD per subunit.</text>
</comment>
<sequence>MKTPGASVDVGSAASRAPQHQDRLTTSENQRIITANQYEGACTPGDERGLVSAARRVTPGGRGPRTMATHDEQEAPLHLTIIGGGSAGCTAAMWAADHGARVTLVNDGLPLGGNALHVGVFPARLFMRAATLRHRAAHPGLPGPGSATLDVDLKALSTHVQDCIERAHTSLVAELRRRSGVELVDGRATLSLGAEEELRVEVGKRSWSSDRVLLTCGATSQPPRVEGIEEAETWSLRDLIACSQLPPSLIFFGINDIGLTYAQAFARLGAQVTILHEEDRLLDADHSEALETRLIESLQAEGIEVVLGSKVTHLERRRARTRALGTHRGAPTHWEAARVVVVDNRRPSTEGLGLEALGVRRDTRGFVHVDESFCTAHSAIFAAGDVIGRGTRTHAATRDAVLAAQNAVMPSRTAGYTPTVPFVIHTDPPLAAVGWDEAQARQAGFEARCLTLDLRDHPAGAFSEAPDGLIQLVVDGRSNQLLGARLLAPGAANAIMELAVALRSGLTLPELAALLHPPATLASAIAACARQLNSGA</sequence>
<dbReference type="PIRSF" id="PIRSF000350">
    <property type="entry name" value="Mercury_reductase_MerA"/>
    <property type="match status" value="1"/>
</dbReference>
<dbReference type="Gene3D" id="3.50.50.60">
    <property type="entry name" value="FAD/NAD(P)-binding domain"/>
    <property type="match status" value="2"/>
</dbReference>
<dbReference type="Proteomes" id="UP000321412">
    <property type="component" value="Unassembled WGS sequence"/>
</dbReference>
<feature type="domain" description="FAD/NAD(P)-binding" evidence="7">
    <location>
        <begin position="79"/>
        <end position="400"/>
    </location>
</feature>
<protein>
    <submittedName>
        <fullName evidence="8">NAD(P)/FAD-dependent oxidoreductase</fullName>
    </submittedName>
</protein>
<dbReference type="PANTHER" id="PTHR43014:SF2">
    <property type="entry name" value="MERCURIC REDUCTASE"/>
    <property type="match status" value="1"/>
</dbReference>
<keyword evidence="3 4" id="KW-0274">FAD</keyword>
<dbReference type="InterPro" id="IPR036188">
    <property type="entry name" value="FAD/NAD-bd_sf"/>
</dbReference>
<evidence type="ECO:0000259" key="7">
    <source>
        <dbReference type="Pfam" id="PF07992"/>
    </source>
</evidence>
<dbReference type="PRINTS" id="PR00411">
    <property type="entry name" value="PNDRDTASEI"/>
</dbReference>
<evidence type="ECO:0000256" key="1">
    <source>
        <dbReference type="ARBA" id="ARBA00007532"/>
    </source>
</evidence>
<dbReference type="OrthoDB" id="178496at2"/>
<accession>A0A5C6X9P6</accession>
<evidence type="ECO:0000259" key="6">
    <source>
        <dbReference type="Pfam" id="PF02852"/>
    </source>
</evidence>
<dbReference type="PRINTS" id="PR00368">
    <property type="entry name" value="FADPNR"/>
</dbReference>
<comment type="similarity">
    <text evidence="1">Belongs to the class-I pyridine nucleotide-disulfide oxidoreductase family.</text>
</comment>
<name>A0A5C6X9P6_9DELT</name>
<gene>
    <name evidence="8" type="ORF">FRC98_14685</name>
</gene>
<keyword evidence="2" id="KW-0285">Flavoprotein</keyword>
<dbReference type="Pfam" id="PF07992">
    <property type="entry name" value="Pyr_redox_2"/>
    <property type="match status" value="1"/>
</dbReference>
<organism evidence="8 9">
    <name type="scientific">Lujinxingia vulgaris</name>
    <dbReference type="NCBI Taxonomy" id="2600176"/>
    <lineage>
        <taxon>Bacteria</taxon>
        <taxon>Deltaproteobacteria</taxon>
        <taxon>Bradymonadales</taxon>
        <taxon>Lujinxingiaceae</taxon>
        <taxon>Lujinxingia</taxon>
    </lineage>
</organism>
<proteinExistence type="inferred from homology"/>
<dbReference type="AlphaFoldDB" id="A0A5C6X9P6"/>
<dbReference type="SUPFAM" id="SSF51905">
    <property type="entry name" value="FAD/NAD(P)-binding domain"/>
    <property type="match status" value="1"/>
</dbReference>
<dbReference type="SUPFAM" id="SSF55424">
    <property type="entry name" value="FAD/NAD-linked reductases, dimerisation (C-terminal) domain"/>
    <property type="match status" value="1"/>
</dbReference>
<dbReference type="InterPro" id="IPR023753">
    <property type="entry name" value="FAD/NAD-binding_dom"/>
</dbReference>
<dbReference type="PANTHER" id="PTHR43014">
    <property type="entry name" value="MERCURIC REDUCTASE"/>
    <property type="match status" value="1"/>
</dbReference>
<dbReference type="InterPro" id="IPR001100">
    <property type="entry name" value="Pyr_nuc-diS_OxRdtase"/>
</dbReference>
<dbReference type="Pfam" id="PF02852">
    <property type="entry name" value="Pyr_redox_dim"/>
    <property type="match status" value="1"/>
</dbReference>
<dbReference type="GO" id="GO:0050660">
    <property type="term" value="F:flavin adenine dinucleotide binding"/>
    <property type="evidence" value="ECO:0007669"/>
    <property type="project" value="TreeGrafter"/>
</dbReference>
<keyword evidence="9" id="KW-1185">Reference proteome</keyword>
<evidence type="ECO:0000313" key="9">
    <source>
        <dbReference type="Proteomes" id="UP000321412"/>
    </source>
</evidence>
<comment type="caution">
    <text evidence="8">The sequence shown here is derived from an EMBL/GenBank/DDBJ whole genome shotgun (WGS) entry which is preliminary data.</text>
</comment>
<evidence type="ECO:0000256" key="4">
    <source>
        <dbReference type="PIRSR" id="PIRSR000350-3"/>
    </source>
</evidence>
<reference evidence="8 9" key="1">
    <citation type="submission" date="2019-08" db="EMBL/GenBank/DDBJ databases">
        <title>Bradymonadales sp. TMQ4.</title>
        <authorList>
            <person name="Liang Q."/>
        </authorList>
    </citation>
    <scope>NUCLEOTIDE SEQUENCE [LARGE SCALE GENOMIC DNA]</scope>
    <source>
        <strain evidence="8 9">TMQ4</strain>
    </source>
</reference>
<evidence type="ECO:0000256" key="5">
    <source>
        <dbReference type="SAM" id="MobiDB-lite"/>
    </source>
</evidence>
<dbReference type="InterPro" id="IPR016156">
    <property type="entry name" value="FAD/NAD-linked_Rdtase_dimer_sf"/>
</dbReference>
<feature type="region of interest" description="Disordered" evidence="5">
    <location>
        <begin position="1"/>
        <end position="28"/>
    </location>
</feature>
<evidence type="ECO:0000256" key="2">
    <source>
        <dbReference type="ARBA" id="ARBA00022630"/>
    </source>
</evidence>
<evidence type="ECO:0000313" key="8">
    <source>
        <dbReference type="EMBL" id="TXD35914.1"/>
    </source>
</evidence>
<dbReference type="EMBL" id="VOSM01000007">
    <property type="protein sequence ID" value="TXD35914.1"/>
    <property type="molecule type" value="Genomic_DNA"/>
</dbReference>
<dbReference type="Gene3D" id="3.30.390.30">
    <property type="match status" value="1"/>
</dbReference>
<dbReference type="InterPro" id="IPR004099">
    <property type="entry name" value="Pyr_nucl-diS_OxRdtase_dimer"/>
</dbReference>
<dbReference type="GO" id="GO:0003955">
    <property type="term" value="F:NAD(P)H dehydrogenase (quinone) activity"/>
    <property type="evidence" value="ECO:0007669"/>
    <property type="project" value="TreeGrafter"/>
</dbReference>
<keyword evidence="4" id="KW-0547">Nucleotide-binding</keyword>